<sequence length="158" mass="17366">MVDANIISGYSDGTFRPGDPVTRAELLKMVYKVTVRAVASGDPQLNASSFTDISNHPLAKYITSAYNDGIIKGYPDKTFKPQNSVTRAEGAKIILKTFGIDGETPRRDYADMDETHELAEYLGYLTNHRLLRVVNSMVNPGKSLTRSEVAIILAALLE</sequence>
<dbReference type="STRING" id="1817814.A2V81_00165"/>
<dbReference type="InterPro" id="IPR051465">
    <property type="entry name" value="Cell_Envelope_Struct_Comp"/>
</dbReference>
<dbReference type="PANTHER" id="PTHR43308">
    <property type="entry name" value="OUTER MEMBRANE PROTEIN ALPHA-RELATED"/>
    <property type="match status" value="1"/>
</dbReference>
<feature type="domain" description="SLH" evidence="1">
    <location>
        <begin position="1"/>
        <end position="44"/>
    </location>
</feature>
<comment type="caution">
    <text evidence="2">The sequence shown here is derived from an EMBL/GenBank/DDBJ whole genome shotgun (WGS) entry which is preliminary data.</text>
</comment>
<dbReference type="AlphaFoldDB" id="A0A1F4XL94"/>
<evidence type="ECO:0000259" key="1">
    <source>
        <dbReference type="PROSITE" id="PS51272"/>
    </source>
</evidence>
<evidence type="ECO:0000313" key="3">
    <source>
        <dbReference type="Proteomes" id="UP000177614"/>
    </source>
</evidence>
<reference evidence="2 3" key="1">
    <citation type="journal article" date="2016" name="Nat. Commun.">
        <title>Thousands of microbial genomes shed light on interconnected biogeochemical processes in an aquifer system.</title>
        <authorList>
            <person name="Anantharaman K."/>
            <person name="Brown C.T."/>
            <person name="Hug L.A."/>
            <person name="Sharon I."/>
            <person name="Castelle C.J."/>
            <person name="Probst A.J."/>
            <person name="Thomas B.C."/>
            <person name="Singh A."/>
            <person name="Wilkins M.J."/>
            <person name="Karaoz U."/>
            <person name="Brodie E.L."/>
            <person name="Williams K.H."/>
            <person name="Hubbard S.S."/>
            <person name="Banfield J.F."/>
        </authorList>
    </citation>
    <scope>NUCLEOTIDE SEQUENCE [LARGE SCALE GENOMIC DNA]</scope>
</reference>
<organism evidence="2 3">
    <name type="scientific">Candidatus Abawacabacteria bacterium RBG_16_42_10</name>
    <dbReference type="NCBI Taxonomy" id="1817814"/>
    <lineage>
        <taxon>Bacteria</taxon>
        <taxon>Candidatus Abawacaibacteriota</taxon>
    </lineage>
</organism>
<dbReference type="Proteomes" id="UP000177614">
    <property type="component" value="Unassembled WGS sequence"/>
</dbReference>
<protein>
    <recommendedName>
        <fullName evidence="1">SLH domain-containing protein</fullName>
    </recommendedName>
</protein>
<proteinExistence type="predicted"/>
<accession>A0A1F4XL94</accession>
<evidence type="ECO:0000313" key="2">
    <source>
        <dbReference type="EMBL" id="OGC82465.1"/>
    </source>
</evidence>
<name>A0A1F4XL94_9BACT</name>
<dbReference type="Pfam" id="PF00395">
    <property type="entry name" value="SLH"/>
    <property type="match status" value="2"/>
</dbReference>
<dbReference type="PROSITE" id="PS51272">
    <property type="entry name" value="SLH"/>
    <property type="match status" value="2"/>
</dbReference>
<feature type="domain" description="SLH" evidence="1">
    <location>
        <begin position="45"/>
        <end position="108"/>
    </location>
</feature>
<dbReference type="InterPro" id="IPR001119">
    <property type="entry name" value="SLH_dom"/>
</dbReference>
<dbReference type="PANTHER" id="PTHR43308:SF5">
    <property type="entry name" value="S-LAYER PROTEIN _ PEPTIDOGLYCAN ENDO-BETA-N-ACETYLGLUCOSAMINIDASE"/>
    <property type="match status" value="1"/>
</dbReference>
<dbReference type="EMBL" id="MEWR01000006">
    <property type="protein sequence ID" value="OGC82465.1"/>
    <property type="molecule type" value="Genomic_DNA"/>
</dbReference>
<gene>
    <name evidence="2" type="ORF">A2V81_00165</name>
</gene>